<evidence type="ECO:0000313" key="2">
    <source>
        <dbReference type="Proteomes" id="UP001055879"/>
    </source>
</evidence>
<comment type="caution">
    <text evidence="1">The sequence shown here is derived from an EMBL/GenBank/DDBJ whole genome shotgun (WGS) entry which is preliminary data.</text>
</comment>
<evidence type="ECO:0000313" key="1">
    <source>
        <dbReference type="EMBL" id="KAI3681656.1"/>
    </source>
</evidence>
<gene>
    <name evidence="1" type="ORF">L6452_36458</name>
</gene>
<protein>
    <submittedName>
        <fullName evidence="1">Uncharacterized protein</fullName>
    </submittedName>
</protein>
<organism evidence="1 2">
    <name type="scientific">Arctium lappa</name>
    <name type="common">Greater burdock</name>
    <name type="synonym">Lappa major</name>
    <dbReference type="NCBI Taxonomy" id="4217"/>
    <lineage>
        <taxon>Eukaryota</taxon>
        <taxon>Viridiplantae</taxon>
        <taxon>Streptophyta</taxon>
        <taxon>Embryophyta</taxon>
        <taxon>Tracheophyta</taxon>
        <taxon>Spermatophyta</taxon>
        <taxon>Magnoliopsida</taxon>
        <taxon>eudicotyledons</taxon>
        <taxon>Gunneridae</taxon>
        <taxon>Pentapetalae</taxon>
        <taxon>asterids</taxon>
        <taxon>campanulids</taxon>
        <taxon>Asterales</taxon>
        <taxon>Asteraceae</taxon>
        <taxon>Carduoideae</taxon>
        <taxon>Cardueae</taxon>
        <taxon>Arctiinae</taxon>
        <taxon>Arctium</taxon>
    </lineage>
</organism>
<name>A0ACB8Y9C0_ARCLA</name>
<sequence>MDHPNFFLILSFLLTCFYALTVFRRRSSRLPPGPFPFPFIGNLLQVNPDKPHRSLATLSKRYGPLMSLKLGSKTTIVISSPSVAKEFFLTHDMSFSSRTLPDTARVVDRDKYSIVWLSVGDQWRRQRRLYKEYLYSAQRLEANELLLGKKVQELLDHVNQCCIHEKPVNINTLIFTTALNFISNLVCSMDFAQYGSVSSHEFKEAICGVLEISGKPNIADFFPILKLLDPQGLVRHGNACGKKLMNILDQIIDQRLHTRSSSSSCDGVSLKNNDILDSLLDLNLNGESKTFNRDDMKHWLLDLFLGGTDTTSTTLEWAMAELIRNPQKMETARLEFDWKLEGNKKAPDMEMGEKFGITLPRSVPLMAIPIKV</sequence>
<reference evidence="2" key="1">
    <citation type="journal article" date="2022" name="Mol. Ecol. Resour.">
        <title>The genomes of chicory, endive, great burdock and yacon provide insights into Asteraceae palaeo-polyploidization history and plant inulin production.</title>
        <authorList>
            <person name="Fan W."/>
            <person name="Wang S."/>
            <person name="Wang H."/>
            <person name="Wang A."/>
            <person name="Jiang F."/>
            <person name="Liu H."/>
            <person name="Zhao H."/>
            <person name="Xu D."/>
            <person name="Zhang Y."/>
        </authorList>
    </citation>
    <scope>NUCLEOTIDE SEQUENCE [LARGE SCALE GENOMIC DNA]</scope>
    <source>
        <strain evidence="2">cv. Niubang</strain>
    </source>
</reference>
<proteinExistence type="predicted"/>
<reference evidence="1 2" key="2">
    <citation type="journal article" date="2022" name="Mol. Ecol. Resour.">
        <title>The genomes of chicory, endive, great burdock and yacon provide insights into Asteraceae paleo-polyploidization history and plant inulin production.</title>
        <authorList>
            <person name="Fan W."/>
            <person name="Wang S."/>
            <person name="Wang H."/>
            <person name="Wang A."/>
            <person name="Jiang F."/>
            <person name="Liu H."/>
            <person name="Zhao H."/>
            <person name="Xu D."/>
            <person name="Zhang Y."/>
        </authorList>
    </citation>
    <scope>NUCLEOTIDE SEQUENCE [LARGE SCALE GENOMIC DNA]</scope>
    <source>
        <strain evidence="2">cv. Niubang</strain>
    </source>
</reference>
<accession>A0ACB8Y9C0</accession>
<dbReference type="Proteomes" id="UP001055879">
    <property type="component" value="Linkage Group LG13"/>
</dbReference>
<keyword evidence="2" id="KW-1185">Reference proteome</keyword>
<dbReference type="EMBL" id="CM042059">
    <property type="protein sequence ID" value="KAI3681656.1"/>
    <property type="molecule type" value="Genomic_DNA"/>
</dbReference>